<dbReference type="AlphaFoldDB" id="A0A6S6QJB4"/>
<feature type="signal peptide" evidence="1">
    <location>
        <begin position="1"/>
        <end position="23"/>
    </location>
</feature>
<organism evidence="2 3">
    <name type="scientific">Terrihabitans soli</name>
    <dbReference type="NCBI Taxonomy" id="708113"/>
    <lineage>
        <taxon>Bacteria</taxon>
        <taxon>Pseudomonadati</taxon>
        <taxon>Pseudomonadota</taxon>
        <taxon>Alphaproteobacteria</taxon>
        <taxon>Hyphomicrobiales</taxon>
        <taxon>Terrihabitans</taxon>
    </lineage>
</organism>
<accession>A0A6S6QJB4</accession>
<proteinExistence type="predicted"/>
<feature type="chain" id="PRO_5028298293" description="Histidine phosphatase family protein" evidence="1">
    <location>
        <begin position="24"/>
        <end position="178"/>
    </location>
</feature>
<dbReference type="Proteomes" id="UP000515317">
    <property type="component" value="Chromosome"/>
</dbReference>
<dbReference type="RefSeq" id="WP_222876017.1">
    <property type="nucleotide sequence ID" value="NZ_AP023361.1"/>
</dbReference>
<sequence>MRALSTLSAALAALLLASVAAEAGPKNATVMIIRHAEDADSGPGISAAGQARAQSYAGRGWPGGRPSLLIAASDSKKSQRPRLTLLPLSRAIGIPVNAGFNDENPNGVARYLSNAGAGKTTLIAWRREEMPQLISALGGNPSSFLPGGGWPKGVHNWTVVLKFDASGNVVPGESRLVR</sequence>
<keyword evidence="1" id="KW-0732">Signal</keyword>
<protein>
    <recommendedName>
        <fullName evidence="4">Histidine phosphatase family protein</fullName>
    </recommendedName>
</protein>
<keyword evidence="3" id="KW-1185">Reference proteome</keyword>
<evidence type="ECO:0000313" key="3">
    <source>
        <dbReference type="Proteomes" id="UP000515317"/>
    </source>
</evidence>
<dbReference type="KEGG" id="tso:IZ6_00210"/>
<reference evidence="2 3" key="1">
    <citation type="submission" date="2020-08" db="EMBL/GenBank/DDBJ databases">
        <title>Genome sequence of Rhizobiales bacterium strain IZ6.</title>
        <authorList>
            <person name="Nakai R."/>
            <person name="Naganuma T."/>
        </authorList>
    </citation>
    <scope>NUCLEOTIDE SEQUENCE [LARGE SCALE GENOMIC DNA]</scope>
    <source>
        <strain evidence="2 3">IZ6</strain>
    </source>
</reference>
<evidence type="ECO:0000256" key="1">
    <source>
        <dbReference type="SAM" id="SignalP"/>
    </source>
</evidence>
<evidence type="ECO:0008006" key="4">
    <source>
        <dbReference type="Google" id="ProtNLM"/>
    </source>
</evidence>
<dbReference type="EMBL" id="AP023361">
    <property type="protein sequence ID" value="BCJ89286.1"/>
    <property type="molecule type" value="Genomic_DNA"/>
</dbReference>
<evidence type="ECO:0000313" key="2">
    <source>
        <dbReference type="EMBL" id="BCJ89286.1"/>
    </source>
</evidence>
<name>A0A6S6QJB4_9HYPH</name>
<gene>
    <name evidence="2" type="ORF">IZ6_00210</name>
</gene>